<dbReference type="EMBL" id="CP045895">
    <property type="protein sequence ID" value="QQP48580.1"/>
    <property type="molecule type" value="Genomic_DNA"/>
</dbReference>
<dbReference type="Proteomes" id="UP000595437">
    <property type="component" value="Chromosome 6"/>
</dbReference>
<feature type="non-terminal residue" evidence="1">
    <location>
        <position position="127"/>
    </location>
</feature>
<protein>
    <submittedName>
        <fullName evidence="1">Uncharacterized protein</fullName>
    </submittedName>
</protein>
<evidence type="ECO:0000313" key="2">
    <source>
        <dbReference type="Proteomes" id="UP000595437"/>
    </source>
</evidence>
<gene>
    <name evidence="1" type="ORF">FKW44_008945</name>
</gene>
<accession>A0A7T8K8I4</accession>
<dbReference type="AlphaFoldDB" id="A0A7T8K8I4"/>
<feature type="non-terminal residue" evidence="1">
    <location>
        <position position="1"/>
    </location>
</feature>
<evidence type="ECO:0000313" key="1">
    <source>
        <dbReference type="EMBL" id="QQP48580.1"/>
    </source>
</evidence>
<sequence>RVCNTRFVDDCQNYQDEVCETVQKRECNNKRERKCEDYFRTVSETYTEDECRDETVQECEKAWQVNAAGEKIWADDPATCIQAKRTKCAPVNKQRSRQVPDQRCETVTVPECRSVPKENAVLLPVNA</sequence>
<reference evidence="2" key="1">
    <citation type="submission" date="2021-01" db="EMBL/GenBank/DDBJ databases">
        <title>Caligus Genome Assembly.</title>
        <authorList>
            <person name="Gallardo-Escarate C."/>
        </authorList>
    </citation>
    <scope>NUCLEOTIDE SEQUENCE [LARGE SCALE GENOMIC DNA]</scope>
</reference>
<proteinExistence type="predicted"/>
<name>A0A7T8K8I4_CALRO</name>
<keyword evidence="2" id="KW-1185">Reference proteome</keyword>
<dbReference type="OrthoDB" id="10415378at2759"/>
<organism evidence="1 2">
    <name type="scientific">Caligus rogercresseyi</name>
    <name type="common">Sea louse</name>
    <dbReference type="NCBI Taxonomy" id="217165"/>
    <lineage>
        <taxon>Eukaryota</taxon>
        <taxon>Metazoa</taxon>
        <taxon>Ecdysozoa</taxon>
        <taxon>Arthropoda</taxon>
        <taxon>Crustacea</taxon>
        <taxon>Multicrustacea</taxon>
        <taxon>Hexanauplia</taxon>
        <taxon>Copepoda</taxon>
        <taxon>Siphonostomatoida</taxon>
        <taxon>Caligidae</taxon>
        <taxon>Caligus</taxon>
    </lineage>
</organism>